<accession>A0A0R3TWN7</accession>
<gene>
    <name evidence="2" type="ORF">HNAJ_LOCUS12260</name>
</gene>
<feature type="region of interest" description="Disordered" evidence="1">
    <location>
        <begin position="48"/>
        <end position="107"/>
    </location>
</feature>
<dbReference type="Proteomes" id="UP000278807">
    <property type="component" value="Unassembled WGS sequence"/>
</dbReference>
<dbReference type="OrthoDB" id="6287258at2759"/>
<organism evidence="4">
    <name type="scientific">Rodentolepis nana</name>
    <name type="common">Dwarf tapeworm</name>
    <name type="synonym">Hymenolepis nana</name>
    <dbReference type="NCBI Taxonomy" id="102285"/>
    <lineage>
        <taxon>Eukaryota</taxon>
        <taxon>Metazoa</taxon>
        <taxon>Spiralia</taxon>
        <taxon>Lophotrochozoa</taxon>
        <taxon>Platyhelminthes</taxon>
        <taxon>Cestoda</taxon>
        <taxon>Eucestoda</taxon>
        <taxon>Cyclophyllidea</taxon>
        <taxon>Hymenolepididae</taxon>
        <taxon>Rodentolepis</taxon>
    </lineage>
</organism>
<feature type="compositionally biased region" description="Basic and acidic residues" evidence="1">
    <location>
        <begin position="85"/>
        <end position="103"/>
    </location>
</feature>
<dbReference type="EMBL" id="UZAE01014152">
    <property type="protein sequence ID" value="VDO12599.1"/>
    <property type="molecule type" value="Genomic_DNA"/>
</dbReference>
<reference evidence="2 3" key="2">
    <citation type="submission" date="2018-11" db="EMBL/GenBank/DDBJ databases">
        <authorList>
            <consortium name="Pathogen Informatics"/>
        </authorList>
    </citation>
    <scope>NUCLEOTIDE SEQUENCE [LARGE SCALE GENOMIC DNA]</scope>
</reference>
<proteinExistence type="predicted"/>
<protein>
    <submittedName>
        <fullName evidence="2 4">Uncharacterized protein</fullName>
    </submittedName>
</protein>
<evidence type="ECO:0000256" key="1">
    <source>
        <dbReference type="SAM" id="MobiDB-lite"/>
    </source>
</evidence>
<evidence type="ECO:0000313" key="2">
    <source>
        <dbReference type="EMBL" id="VDO12599.1"/>
    </source>
</evidence>
<dbReference type="WBParaSite" id="HNAJ_0001227301-mRNA-1">
    <property type="protein sequence ID" value="HNAJ_0001227301-mRNA-1"/>
    <property type="gene ID" value="HNAJ_0001227301"/>
</dbReference>
<name>A0A0R3TWN7_RODNA</name>
<evidence type="ECO:0000313" key="4">
    <source>
        <dbReference type="WBParaSite" id="HNAJ_0001227301-mRNA-1"/>
    </source>
</evidence>
<sequence length="208" mass="23256">MLTNFGAKLDTPTVNGDETVFDICEDEKLHERLVILREELKRWQNFHLAQNKNTTNGNGDLNNKNRGLSRRRSSNPRSSSIRRTSMRDKAKISWKEAQQEAETRSLVLPTADGDSVVEEVVKTPVWMTAVEDSNEGGTSSSAFLKNSPPEGIAIPSSIDIHHRRPTGPALLAPLPVNSNLRSRPSNNGSVAKKNSVCFKFFLPRYMLR</sequence>
<reference evidence="4" key="1">
    <citation type="submission" date="2017-02" db="UniProtKB">
        <authorList>
            <consortium name="WormBaseParasite"/>
        </authorList>
    </citation>
    <scope>IDENTIFICATION</scope>
</reference>
<keyword evidence="3" id="KW-1185">Reference proteome</keyword>
<feature type="compositionally biased region" description="Polar residues" evidence="1">
    <location>
        <begin position="48"/>
        <end position="61"/>
    </location>
</feature>
<evidence type="ECO:0000313" key="3">
    <source>
        <dbReference type="Proteomes" id="UP000278807"/>
    </source>
</evidence>
<dbReference type="AlphaFoldDB" id="A0A0R3TWN7"/>